<gene>
    <name evidence="1" type="ORF">NEMVEDRAFT_v1g213901</name>
</gene>
<organism evidence="1 2">
    <name type="scientific">Nematostella vectensis</name>
    <name type="common">Starlet sea anemone</name>
    <dbReference type="NCBI Taxonomy" id="45351"/>
    <lineage>
        <taxon>Eukaryota</taxon>
        <taxon>Metazoa</taxon>
        <taxon>Cnidaria</taxon>
        <taxon>Anthozoa</taxon>
        <taxon>Hexacorallia</taxon>
        <taxon>Actiniaria</taxon>
        <taxon>Edwardsiidae</taxon>
        <taxon>Nematostella</taxon>
    </lineage>
</organism>
<dbReference type="AlphaFoldDB" id="A7SKZ1"/>
<dbReference type="EMBL" id="DS469693">
    <property type="protein sequence ID" value="EDO35600.1"/>
    <property type="molecule type" value="Genomic_DNA"/>
</dbReference>
<protein>
    <submittedName>
        <fullName evidence="1">Uncharacterized protein</fullName>
    </submittedName>
</protein>
<dbReference type="HOGENOM" id="CLU_842798_0_0_1"/>
<reference evidence="1 2" key="1">
    <citation type="journal article" date="2007" name="Science">
        <title>Sea anemone genome reveals ancestral eumetazoan gene repertoire and genomic organization.</title>
        <authorList>
            <person name="Putnam N.H."/>
            <person name="Srivastava M."/>
            <person name="Hellsten U."/>
            <person name="Dirks B."/>
            <person name="Chapman J."/>
            <person name="Salamov A."/>
            <person name="Terry A."/>
            <person name="Shapiro H."/>
            <person name="Lindquist E."/>
            <person name="Kapitonov V.V."/>
            <person name="Jurka J."/>
            <person name="Genikhovich G."/>
            <person name="Grigoriev I.V."/>
            <person name="Lucas S.M."/>
            <person name="Steele R.E."/>
            <person name="Finnerty J.R."/>
            <person name="Technau U."/>
            <person name="Martindale M.Q."/>
            <person name="Rokhsar D.S."/>
        </authorList>
    </citation>
    <scope>NUCLEOTIDE SEQUENCE [LARGE SCALE GENOMIC DNA]</scope>
    <source>
        <strain evidence="2">CH2 X CH6</strain>
    </source>
</reference>
<sequence>MDFKHKDGDVRFDERLGRERGCGAKFQAIKQTHVLKLLFCVQPKVVSRMCLPKAVRDQLISNYQGIINDRDVLLLYDLNTSNHIDLPYNSYENFDFDILEEDECMSEFRFHKSDIPLLAEMLQIPDRLTLYQRSVCSGLEALCIVLKRLAYPCRYADMVAKFSRPVPVLCIINNHLMDYIYQTQSQRILQWNNTVMNPHALQAYADAITSIVATSVAESNPSTTINANGKQSSLHHLSSLSKKVADAEILWALNSVDSHFSASSNVGMNALFKTMFSDSEVASLYFMSESKYRYMTTFGIGPQFSKLLLADVKASPAHCIMFDESLNSEL</sequence>
<dbReference type="PANTHER" id="PTHR34615">
    <property type="entry name" value="PX DOMAIN-CONTAINING PROTEIN"/>
    <property type="match status" value="1"/>
</dbReference>
<dbReference type="Proteomes" id="UP000001593">
    <property type="component" value="Unassembled WGS sequence"/>
</dbReference>
<dbReference type="InParanoid" id="A7SKZ1"/>
<name>A7SKZ1_NEMVE</name>
<dbReference type="PANTHER" id="PTHR34615:SF1">
    <property type="entry name" value="PX DOMAIN-CONTAINING PROTEIN"/>
    <property type="match status" value="1"/>
</dbReference>
<accession>A7SKZ1</accession>
<evidence type="ECO:0000313" key="1">
    <source>
        <dbReference type="EMBL" id="EDO35600.1"/>
    </source>
</evidence>
<evidence type="ECO:0000313" key="2">
    <source>
        <dbReference type="Proteomes" id="UP000001593"/>
    </source>
</evidence>
<keyword evidence="2" id="KW-1185">Reference proteome</keyword>
<proteinExistence type="predicted"/>